<feature type="transmembrane region" description="Helical" evidence="12">
    <location>
        <begin position="235"/>
        <end position="252"/>
    </location>
</feature>
<dbReference type="Proteomes" id="UP000595095">
    <property type="component" value="Chromosome"/>
</dbReference>
<evidence type="ECO:0000256" key="10">
    <source>
        <dbReference type="ARBA" id="ARBA00022989"/>
    </source>
</evidence>
<evidence type="ECO:0000256" key="7">
    <source>
        <dbReference type="ARBA" id="ARBA00022688"/>
    </source>
</evidence>
<organism evidence="14 15">
    <name type="scientific">Salinimonas marina</name>
    <dbReference type="NCBI Taxonomy" id="2785918"/>
    <lineage>
        <taxon>Bacteria</taxon>
        <taxon>Pseudomonadati</taxon>
        <taxon>Pseudomonadota</taxon>
        <taxon>Gammaproteobacteria</taxon>
        <taxon>Alteromonadales</taxon>
        <taxon>Alteromonadaceae</taxon>
        <taxon>Alteromonas/Salinimonas group</taxon>
        <taxon>Salinimonas</taxon>
    </lineage>
</organism>
<feature type="transmembrane region" description="Helical" evidence="12">
    <location>
        <begin position="144"/>
        <end position="161"/>
    </location>
</feature>
<dbReference type="GO" id="GO:0008412">
    <property type="term" value="F:4-hydroxybenzoate polyprenyltransferase activity"/>
    <property type="evidence" value="ECO:0007669"/>
    <property type="project" value="UniProtKB-UniRule"/>
</dbReference>
<evidence type="ECO:0000256" key="12">
    <source>
        <dbReference type="HAMAP-Rule" id="MF_01635"/>
    </source>
</evidence>
<keyword evidence="9 12" id="KW-0460">Magnesium</keyword>
<comment type="pathway">
    <text evidence="12">Cofactor biosynthesis; ubiquinone biosynthesis.</text>
</comment>
<feature type="transmembrane region" description="Helical" evidence="12">
    <location>
        <begin position="167"/>
        <end position="190"/>
    </location>
</feature>
<dbReference type="EMBL" id="CP064795">
    <property type="protein sequence ID" value="QPG05732.1"/>
    <property type="molecule type" value="Genomic_DNA"/>
</dbReference>
<reference evidence="14 15" key="1">
    <citation type="submission" date="2020-11" db="EMBL/GenBank/DDBJ databases">
        <title>Complete genome sequence for Salinimonas sp. strain G2-b.</title>
        <authorList>
            <person name="Park S.-J."/>
        </authorList>
    </citation>
    <scope>NUCLEOTIDE SEQUENCE [LARGE SCALE GENOMIC DNA]</scope>
    <source>
        <strain evidence="14 15">G2-b</strain>
    </source>
</reference>
<dbReference type="EC" id="2.5.1.39" evidence="12 13"/>
<comment type="function">
    <text evidence="12">Catalyzes the prenylation of para-hydroxybenzoate (PHB) with an all-trans polyprenyl group. Mediates the second step in the final reaction sequence of ubiquinone-8 (UQ-8) biosynthesis, which is the condensation of the polyisoprenoid side chain with PHB, generating the first membrane-bound Q intermediate 3-octaprenyl-4-hydroxybenzoate.</text>
</comment>
<keyword evidence="6 12" id="KW-0808">Transferase</keyword>
<gene>
    <name evidence="12 14" type="primary">ubiA</name>
    <name evidence="14" type="ORF">IT774_00045</name>
</gene>
<evidence type="ECO:0000256" key="13">
    <source>
        <dbReference type="NCBIfam" id="TIGR01474"/>
    </source>
</evidence>
<comment type="similarity">
    <text evidence="3 12">Belongs to the UbiA prenyltransferase family.</text>
</comment>
<dbReference type="InterPro" id="IPR039653">
    <property type="entry name" value="Prenyltransferase"/>
</dbReference>
<dbReference type="PANTHER" id="PTHR11048:SF28">
    <property type="entry name" value="4-HYDROXYBENZOATE POLYPRENYLTRANSFERASE, MITOCHONDRIAL"/>
    <property type="match status" value="1"/>
</dbReference>
<evidence type="ECO:0000256" key="6">
    <source>
        <dbReference type="ARBA" id="ARBA00022679"/>
    </source>
</evidence>
<comment type="subcellular location">
    <subcellularLocation>
        <location evidence="12">Cell inner membrane</location>
        <topology evidence="12">Multi-pass membrane protein</topology>
    </subcellularLocation>
    <subcellularLocation>
        <location evidence="2">Membrane</location>
        <topology evidence="2">Multi-pass membrane protein</topology>
    </subcellularLocation>
</comment>
<feature type="transmembrane region" description="Helical" evidence="12">
    <location>
        <begin position="46"/>
        <end position="70"/>
    </location>
</feature>
<dbReference type="InterPro" id="IPR044878">
    <property type="entry name" value="UbiA_sf"/>
</dbReference>
<evidence type="ECO:0000256" key="1">
    <source>
        <dbReference type="ARBA" id="ARBA00001946"/>
    </source>
</evidence>
<dbReference type="UniPathway" id="UPA00232"/>
<keyword evidence="8 12" id="KW-0812">Transmembrane</keyword>
<dbReference type="FunFam" id="1.20.120.1780:FF:000001">
    <property type="entry name" value="4-hydroxybenzoate octaprenyltransferase"/>
    <property type="match status" value="1"/>
</dbReference>
<name>A0A7S9DXP8_9ALTE</name>
<evidence type="ECO:0000256" key="4">
    <source>
        <dbReference type="ARBA" id="ARBA00022475"/>
    </source>
</evidence>
<evidence type="ECO:0000313" key="14">
    <source>
        <dbReference type="EMBL" id="QPG05732.1"/>
    </source>
</evidence>
<feature type="transmembrane region" description="Helical" evidence="12">
    <location>
        <begin position="273"/>
        <end position="290"/>
    </location>
</feature>
<proteinExistence type="inferred from homology"/>
<dbReference type="Pfam" id="PF01040">
    <property type="entry name" value="UbiA"/>
    <property type="match status" value="1"/>
</dbReference>
<evidence type="ECO:0000256" key="11">
    <source>
        <dbReference type="ARBA" id="ARBA00023136"/>
    </source>
</evidence>
<dbReference type="InterPro" id="IPR000537">
    <property type="entry name" value="UbiA_prenyltransferase"/>
</dbReference>
<evidence type="ECO:0000256" key="2">
    <source>
        <dbReference type="ARBA" id="ARBA00004141"/>
    </source>
</evidence>
<dbReference type="HAMAP" id="MF_01635">
    <property type="entry name" value="UbiA"/>
    <property type="match status" value="1"/>
</dbReference>
<keyword evidence="10 12" id="KW-1133">Transmembrane helix</keyword>
<keyword evidence="5 12" id="KW-0997">Cell inner membrane</keyword>
<evidence type="ECO:0000256" key="3">
    <source>
        <dbReference type="ARBA" id="ARBA00005985"/>
    </source>
</evidence>
<dbReference type="GO" id="GO:0006744">
    <property type="term" value="P:ubiquinone biosynthetic process"/>
    <property type="evidence" value="ECO:0007669"/>
    <property type="project" value="UniProtKB-UniRule"/>
</dbReference>
<comment type="catalytic activity">
    <reaction evidence="12">
        <text>all-trans-octaprenyl diphosphate + 4-hydroxybenzoate = 4-hydroxy-3-(all-trans-octaprenyl)benzoate + diphosphate</text>
        <dbReference type="Rhea" id="RHEA:27782"/>
        <dbReference type="ChEBI" id="CHEBI:1617"/>
        <dbReference type="ChEBI" id="CHEBI:17879"/>
        <dbReference type="ChEBI" id="CHEBI:33019"/>
        <dbReference type="ChEBI" id="CHEBI:57711"/>
        <dbReference type="EC" id="2.5.1.39"/>
    </reaction>
</comment>
<keyword evidence="7 12" id="KW-0831">Ubiquinone biosynthesis</keyword>
<evidence type="ECO:0000313" key="15">
    <source>
        <dbReference type="Proteomes" id="UP000595095"/>
    </source>
</evidence>
<comment type="cofactor">
    <cofactor evidence="1 12">
        <name>Mg(2+)</name>
        <dbReference type="ChEBI" id="CHEBI:18420"/>
    </cofactor>
</comment>
<dbReference type="InterPro" id="IPR006370">
    <property type="entry name" value="HB_polyprenyltransferase-like"/>
</dbReference>
<keyword evidence="11 12" id="KW-0472">Membrane</keyword>
<accession>A0A7S9DXP8</accession>
<dbReference type="RefSeq" id="WP_195810815.1">
    <property type="nucleotide sequence ID" value="NZ_CP064795.1"/>
</dbReference>
<dbReference type="AlphaFoldDB" id="A0A7S9DXP8"/>
<keyword evidence="4 12" id="KW-1003">Cell membrane</keyword>
<evidence type="ECO:0000256" key="9">
    <source>
        <dbReference type="ARBA" id="ARBA00022842"/>
    </source>
</evidence>
<dbReference type="FunFam" id="1.10.357.140:FF:000002">
    <property type="entry name" value="4-hydroxybenzoate octaprenyltransferase"/>
    <property type="match status" value="1"/>
</dbReference>
<dbReference type="GO" id="GO:0005886">
    <property type="term" value="C:plasma membrane"/>
    <property type="evidence" value="ECO:0007669"/>
    <property type="project" value="UniProtKB-SubCell"/>
</dbReference>
<dbReference type="KEGG" id="smaa:IT774_00045"/>
<dbReference type="Gene3D" id="1.20.120.1780">
    <property type="entry name" value="UbiA prenyltransferase"/>
    <property type="match status" value="1"/>
</dbReference>
<dbReference type="NCBIfam" id="TIGR01474">
    <property type="entry name" value="ubiA_proteo"/>
    <property type="match status" value="1"/>
</dbReference>
<dbReference type="CDD" id="cd13959">
    <property type="entry name" value="PT_UbiA_COQ2"/>
    <property type="match status" value="1"/>
</dbReference>
<sequence length="291" mass="31820">MQNQLSFSNLDAYIRLTRLDKPIGIYLLLWPTLWALVIAAEGLPGLAVTAIFMAGVVLMRSAGCVINDYADRKVDGAVERTSARPLVSGQASATEALQLFALLVGLAFVLVLLLNWMTIALSVVAVALAASYPFMKRYTHMPQAVLGAAFGWAIPMAFAAVNESLPLACWLLFAANLCWTIAYDTMYAMVDRNDDLKIGVKSSAILFGRFDKLMIGLLQLATLGLLTAVASEINAGWPVYLAIAICGGLFAHQQYRIRQRQRQACFQSFLDNHYVGLTFMVGLLLDYLIIG</sequence>
<dbReference type="PANTHER" id="PTHR11048">
    <property type="entry name" value="PRENYLTRANSFERASES"/>
    <property type="match status" value="1"/>
</dbReference>
<protein>
    <recommendedName>
        <fullName evidence="12 13">4-hydroxybenzoate octaprenyltransferase</fullName>
        <ecNumber evidence="12 13">2.5.1.39</ecNumber>
    </recommendedName>
    <alternativeName>
        <fullName evidence="12">4-HB polyprenyltransferase</fullName>
    </alternativeName>
</protein>
<evidence type="ECO:0000256" key="5">
    <source>
        <dbReference type="ARBA" id="ARBA00022519"/>
    </source>
</evidence>
<evidence type="ECO:0000256" key="8">
    <source>
        <dbReference type="ARBA" id="ARBA00022692"/>
    </source>
</evidence>
<dbReference type="Gene3D" id="1.10.357.140">
    <property type="entry name" value="UbiA prenyltransferase"/>
    <property type="match status" value="1"/>
</dbReference>
<keyword evidence="15" id="KW-1185">Reference proteome</keyword>